<protein>
    <recommendedName>
        <fullName evidence="5">Snurportin-1</fullName>
    </recommendedName>
</protein>
<dbReference type="InterPro" id="IPR047857">
    <property type="entry name" value="Snurportin1_C"/>
</dbReference>
<dbReference type="PANTHER" id="PTHR13403">
    <property type="entry name" value="SNURPORTIN1 RNUT1 PROTEIN RNA, U TRANSPORTER 1"/>
    <property type="match status" value="1"/>
</dbReference>
<keyword evidence="9" id="KW-0539">Nucleus</keyword>
<comment type="caution">
    <text evidence="12">The sequence shown here is derived from an EMBL/GenBank/DDBJ whole genome shotgun (WGS) entry which is preliminary data.</text>
</comment>
<dbReference type="Pfam" id="PF21974">
    <property type="entry name" value="SPN1_m3Gcap_bd"/>
    <property type="match status" value="1"/>
</dbReference>
<dbReference type="AlphaFoldDB" id="A0A409YTV4"/>
<dbReference type="GO" id="GO:0003723">
    <property type="term" value="F:RNA binding"/>
    <property type="evidence" value="ECO:0007669"/>
    <property type="project" value="UniProtKB-KW"/>
</dbReference>
<feature type="compositionally biased region" description="Low complexity" evidence="10">
    <location>
        <begin position="90"/>
        <end position="105"/>
    </location>
</feature>
<evidence type="ECO:0000256" key="7">
    <source>
        <dbReference type="ARBA" id="ARBA00022490"/>
    </source>
</evidence>
<evidence type="ECO:0000256" key="4">
    <source>
        <dbReference type="ARBA" id="ARBA00007540"/>
    </source>
</evidence>
<evidence type="ECO:0000256" key="1">
    <source>
        <dbReference type="ARBA" id="ARBA00003975"/>
    </source>
</evidence>
<keyword evidence="8" id="KW-0694">RNA-binding</keyword>
<feature type="compositionally biased region" description="Basic and acidic residues" evidence="10">
    <location>
        <begin position="17"/>
        <end position="39"/>
    </location>
</feature>
<evidence type="ECO:0000256" key="2">
    <source>
        <dbReference type="ARBA" id="ARBA00004123"/>
    </source>
</evidence>
<organism evidence="12 13">
    <name type="scientific">Panaeolus cyanescens</name>
    <dbReference type="NCBI Taxonomy" id="181874"/>
    <lineage>
        <taxon>Eukaryota</taxon>
        <taxon>Fungi</taxon>
        <taxon>Dikarya</taxon>
        <taxon>Basidiomycota</taxon>
        <taxon>Agaricomycotina</taxon>
        <taxon>Agaricomycetes</taxon>
        <taxon>Agaricomycetidae</taxon>
        <taxon>Agaricales</taxon>
        <taxon>Agaricineae</taxon>
        <taxon>Galeropsidaceae</taxon>
        <taxon>Panaeolus</taxon>
    </lineage>
</organism>
<accession>A0A409YTV4</accession>
<name>A0A409YTV4_9AGAR</name>
<gene>
    <name evidence="12" type="ORF">CVT24_002618</name>
</gene>
<reference evidence="12 13" key="1">
    <citation type="journal article" date="2018" name="Evol. Lett.">
        <title>Horizontal gene cluster transfer increased hallucinogenic mushroom diversity.</title>
        <authorList>
            <person name="Reynolds H.T."/>
            <person name="Vijayakumar V."/>
            <person name="Gluck-Thaler E."/>
            <person name="Korotkin H.B."/>
            <person name="Matheny P.B."/>
            <person name="Slot J.C."/>
        </authorList>
    </citation>
    <scope>NUCLEOTIDE SEQUENCE [LARGE SCALE GENOMIC DNA]</scope>
    <source>
        <strain evidence="12 13">2629</strain>
    </source>
</reference>
<dbReference type="Gene3D" id="3.30.470.30">
    <property type="entry name" value="DNA ligase/mRNA capping enzyme"/>
    <property type="match status" value="1"/>
</dbReference>
<evidence type="ECO:0000256" key="9">
    <source>
        <dbReference type="ARBA" id="ARBA00023242"/>
    </source>
</evidence>
<feature type="compositionally biased region" description="Polar residues" evidence="10">
    <location>
        <begin position="75"/>
        <end position="89"/>
    </location>
</feature>
<dbReference type="PANTHER" id="PTHR13403:SF6">
    <property type="entry name" value="SNURPORTIN-1"/>
    <property type="match status" value="1"/>
</dbReference>
<evidence type="ECO:0000256" key="10">
    <source>
        <dbReference type="SAM" id="MobiDB-lite"/>
    </source>
</evidence>
<comment type="similarity">
    <text evidence="4">Belongs to the snurportin family.</text>
</comment>
<feature type="region of interest" description="Disordered" evidence="10">
    <location>
        <begin position="1"/>
        <end position="133"/>
    </location>
</feature>
<feature type="domain" description="Snurportin-1 m3G cap-binding" evidence="11">
    <location>
        <begin position="170"/>
        <end position="279"/>
    </location>
</feature>
<dbReference type="EMBL" id="NHTK01000648">
    <property type="protein sequence ID" value="PPR06457.1"/>
    <property type="molecule type" value="Genomic_DNA"/>
</dbReference>
<dbReference type="GO" id="GO:0005634">
    <property type="term" value="C:nucleus"/>
    <property type="evidence" value="ECO:0007669"/>
    <property type="project" value="UniProtKB-SubCell"/>
</dbReference>
<comment type="subcellular location">
    <subcellularLocation>
        <location evidence="3">Cytoplasm</location>
    </subcellularLocation>
    <subcellularLocation>
        <location evidence="2">Nucleus</location>
    </subcellularLocation>
</comment>
<sequence>MDARKATYKLPPLASQQERRQKALEDQKKRRAQRIDSSRQLDIFASLNLGESDDEEEEAETAHAHPGSLAAYASMLNQPATSDQVPNAISSPELDLSAPSSSSAAPLPPSEPVKKSKKRKGKKQRQGSKANAKWADKCMYAELLEMRPNLPWASDGTVLDHSQAEFDDGLPLDLEHGWVAVAPIPVGKRCLAVTHQSAGVAGLVPNTTLRSRLLGKCLLRFPSPLPPLTVLDCILDSNWRQNGILHVLDVVRWKGQDVSDCEAAFRFWWRDTRLTEMQQGAPLSTTFVQEPRVPAPLSLNTASSSASETPPSNFRYPTTFVPVPFHSDTSLHSLLTQVIPAARAWRSIQVSLPPIVSVSAGDNDVKQSEVEMSVEQSSPTFPFGFGNQQASGAFSPPPPPVFGKAIQINERGTTVANTPPDGMLLYVSAAAYEPGTSPLACWVPATVLDKGDKEEMKDPLSTPCEEPPLDVFERLVQIRLARQQEGNYPAIGSINHVQSATDDSMDI</sequence>
<evidence type="ECO:0000313" key="13">
    <source>
        <dbReference type="Proteomes" id="UP000284842"/>
    </source>
</evidence>
<dbReference type="OrthoDB" id="10003593at2759"/>
<dbReference type="GO" id="GO:0005737">
    <property type="term" value="C:cytoplasm"/>
    <property type="evidence" value="ECO:0007669"/>
    <property type="project" value="UniProtKB-SubCell"/>
</dbReference>
<evidence type="ECO:0000313" key="12">
    <source>
        <dbReference type="EMBL" id="PPR06457.1"/>
    </source>
</evidence>
<feature type="compositionally biased region" description="Basic residues" evidence="10">
    <location>
        <begin position="115"/>
        <end position="126"/>
    </location>
</feature>
<dbReference type="InterPro" id="IPR017336">
    <property type="entry name" value="Snurportin-1"/>
</dbReference>
<dbReference type="InParanoid" id="A0A409YTV4"/>
<proteinExistence type="inferred from homology"/>
<evidence type="ECO:0000256" key="8">
    <source>
        <dbReference type="ARBA" id="ARBA00022884"/>
    </source>
</evidence>
<evidence type="ECO:0000259" key="11">
    <source>
        <dbReference type="Pfam" id="PF21974"/>
    </source>
</evidence>
<evidence type="ECO:0000256" key="5">
    <source>
        <dbReference type="ARBA" id="ARBA00016034"/>
    </source>
</evidence>
<evidence type="ECO:0000256" key="3">
    <source>
        <dbReference type="ARBA" id="ARBA00004496"/>
    </source>
</evidence>
<dbReference type="STRING" id="181874.A0A409YTV4"/>
<dbReference type="Proteomes" id="UP000284842">
    <property type="component" value="Unassembled WGS sequence"/>
</dbReference>
<keyword evidence="6" id="KW-0813">Transport</keyword>
<keyword evidence="7" id="KW-0963">Cytoplasm</keyword>
<dbReference type="GO" id="GO:0061015">
    <property type="term" value="P:snRNA import into nucleus"/>
    <property type="evidence" value="ECO:0007669"/>
    <property type="project" value="InterPro"/>
</dbReference>
<keyword evidence="13" id="KW-1185">Reference proteome</keyword>
<comment type="function">
    <text evidence="1">Functions as an U snRNP-specific nuclear import adapter. Involved in the trimethylguanosine (m3G)-cap-dependent nuclear import of U snRNPs. Binds specifically to the terminal m3G-cap U snRNAs.</text>
</comment>
<evidence type="ECO:0000256" key="6">
    <source>
        <dbReference type="ARBA" id="ARBA00022448"/>
    </source>
</evidence>